<evidence type="ECO:0000313" key="2">
    <source>
        <dbReference type="Proteomes" id="UP000766904"/>
    </source>
</evidence>
<dbReference type="RefSeq" id="WP_148858378.1">
    <property type="nucleotide sequence ID" value="NZ_PHNJ01000006.1"/>
</dbReference>
<gene>
    <name evidence="1" type="ORF">CV102_12745</name>
</gene>
<dbReference type="EMBL" id="PHNJ01000006">
    <property type="protein sequence ID" value="TYL38069.1"/>
    <property type="molecule type" value="Genomic_DNA"/>
</dbReference>
<accession>A0A8J8Q5M1</accession>
<proteinExistence type="predicted"/>
<name>A0A8J8Q5M1_9EURY</name>
<keyword evidence="2" id="KW-1185">Reference proteome</keyword>
<comment type="caution">
    <text evidence="1">The sequence shown here is derived from an EMBL/GenBank/DDBJ whole genome shotgun (WGS) entry which is preliminary data.</text>
</comment>
<sequence>MTTDLPESLAERWQPLGTRTGEASVLVATITTETTLYEPTDSRAPSELGPSRIPVRSLFAVDVGISPSLSTIGVSPESTFSKAAPKAKSQFVDTLTDEGLVVDGTRETLDFEGPNGNAGKWYVLEAAYPVDPDVTANGTDRVATEAHVAVWPTETSYGMAGGVLPLETVDAEASALEVNPDRDRETISELVRTIEIDSQAE</sequence>
<evidence type="ECO:0000313" key="1">
    <source>
        <dbReference type="EMBL" id="TYL38069.1"/>
    </source>
</evidence>
<dbReference type="Proteomes" id="UP000766904">
    <property type="component" value="Unassembled WGS sequence"/>
</dbReference>
<protein>
    <submittedName>
        <fullName evidence="1">Uncharacterized protein</fullName>
    </submittedName>
</protein>
<dbReference type="Pfam" id="PF20127">
    <property type="entry name" value="DUF6517"/>
    <property type="match status" value="1"/>
</dbReference>
<reference evidence="1" key="1">
    <citation type="submission" date="2017-11" db="EMBL/GenBank/DDBJ databases">
        <authorList>
            <person name="Kajale S.C."/>
            <person name="Sharma A."/>
        </authorList>
    </citation>
    <scope>NUCLEOTIDE SEQUENCE</scope>
    <source>
        <strain evidence="1">LS1_42</strain>
    </source>
</reference>
<dbReference type="OrthoDB" id="169585at2157"/>
<organism evidence="1 2">
    <name type="scientific">Natronococcus pandeyae</name>
    <dbReference type="NCBI Taxonomy" id="2055836"/>
    <lineage>
        <taxon>Archaea</taxon>
        <taxon>Methanobacteriati</taxon>
        <taxon>Methanobacteriota</taxon>
        <taxon>Stenosarchaea group</taxon>
        <taxon>Halobacteria</taxon>
        <taxon>Halobacteriales</taxon>
        <taxon>Natrialbaceae</taxon>
        <taxon>Natronococcus</taxon>
    </lineage>
</organism>
<dbReference type="AlphaFoldDB" id="A0A8J8Q5M1"/>
<dbReference type="InterPro" id="IPR045396">
    <property type="entry name" value="DUF6517"/>
</dbReference>